<name>A0AAJ0EU60_9PEZI</name>
<feature type="region of interest" description="Disordered" evidence="1">
    <location>
        <begin position="16"/>
        <end position="110"/>
    </location>
</feature>
<evidence type="ECO:0000313" key="3">
    <source>
        <dbReference type="Proteomes" id="UP001224890"/>
    </source>
</evidence>
<dbReference type="EMBL" id="JAHMHR010000042">
    <property type="protein sequence ID" value="KAK1671965.1"/>
    <property type="molecule type" value="Genomic_DNA"/>
</dbReference>
<comment type="caution">
    <text evidence="2">The sequence shown here is derived from an EMBL/GenBank/DDBJ whole genome shotgun (WGS) entry which is preliminary data.</text>
</comment>
<evidence type="ECO:0000256" key="1">
    <source>
        <dbReference type="SAM" id="MobiDB-lite"/>
    </source>
</evidence>
<keyword evidence="3" id="KW-1185">Reference proteome</keyword>
<gene>
    <name evidence="2" type="ORF">BDP55DRAFT_674717</name>
</gene>
<feature type="compositionally biased region" description="Basic residues" evidence="1">
    <location>
        <begin position="50"/>
        <end position="65"/>
    </location>
</feature>
<reference evidence="2" key="1">
    <citation type="submission" date="2021-06" db="EMBL/GenBank/DDBJ databases">
        <title>Comparative genomics, transcriptomics and evolutionary studies reveal genomic signatures of adaptation to plant cell wall in hemibiotrophic fungi.</title>
        <authorList>
            <consortium name="DOE Joint Genome Institute"/>
            <person name="Baroncelli R."/>
            <person name="Diaz J.F."/>
            <person name="Benocci T."/>
            <person name="Peng M."/>
            <person name="Battaglia E."/>
            <person name="Haridas S."/>
            <person name="Andreopoulos W."/>
            <person name="Labutti K."/>
            <person name="Pangilinan J."/>
            <person name="Floch G.L."/>
            <person name="Makela M.R."/>
            <person name="Henrissat B."/>
            <person name="Grigoriev I.V."/>
            <person name="Crouch J.A."/>
            <person name="De Vries R.P."/>
            <person name="Sukno S.A."/>
            <person name="Thon M.R."/>
        </authorList>
    </citation>
    <scope>NUCLEOTIDE SEQUENCE</scope>
    <source>
        <strain evidence="2">CBS 193.32</strain>
    </source>
</reference>
<dbReference type="GeneID" id="85460202"/>
<evidence type="ECO:0000313" key="2">
    <source>
        <dbReference type="EMBL" id="KAK1671965.1"/>
    </source>
</evidence>
<proteinExistence type="predicted"/>
<protein>
    <submittedName>
        <fullName evidence="2">Uncharacterized protein</fullName>
    </submittedName>
</protein>
<accession>A0AAJ0EU60</accession>
<dbReference type="RefSeq" id="XP_060425968.1">
    <property type="nucleotide sequence ID" value="XM_060575676.1"/>
</dbReference>
<sequence>MRVKLYDSSLHRSRPICITRTTSRHHTSPPNARENRSNNSSWQTQITRFPLHHSKYHPRNGKKLHPPLNTHTLPSPNHQPHLAISPKFHSPSLPQLRNTHPIFLHESRRA</sequence>
<dbReference type="Proteomes" id="UP001224890">
    <property type="component" value="Unassembled WGS sequence"/>
</dbReference>
<feature type="compositionally biased region" description="Polar residues" evidence="1">
    <location>
        <begin position="37"/>
        <end position="47"/>
    </location>
</feature>
<feature type="compositionally biased region" description="Polar residues" evidence="1">
    <location>
        <begin position="69"/>
        <end position="78"/>
    </location>
</feature>
<organism evidence="2 3">
    <name type="scientific">Colletotrichum godetiae</name>
    <dbReference type="NCBI Taxonomy" id="1209918"/>
    <lineage>
        <taxon>Eukaryota</taxon>
        <taxon>Fungi</taxon>
        <taxon>Dikarya</taxon>
        <taxon>Ascomycota</taxon>
        <taxon>Pezizomycotina</taxon>
        <taxon>Sordariomycetes</taxon>
        <taxon>Hypocreomycetidae</taxon>
        <taxon>Glomerellales</taxon>
        <taxon>Glomerellaceae</taxon>
        <taxon>Colletotrichum</taxon>
        <taxon>Colletotrichum acutatum species complex</taxon>
    </lineage>
</organism>
<dbReference type="AlphaFoldDB" id="A0AAJ0EU60"/>